<keyword evidence="1" id="KW-0472">Membrane</keyword>
<protein>
    <submittedName>
        <fullName evidence="2">Uncharacterized protein</fullName>
    </submittedName>
</protein>
<comment type="caution">
    <text evidence="2">The sequence shown here is derived from an EMBL/GenBank/DDBJ whole genome shotgun (WGS) entry which is preliminary data.</text>
</comment>
<dbReference type="AlphaFoldDB" id="A0A8J7C241"/>
<evidence type="ECO:0000313" key="3">
    <source>
        <dbReference type="Proteomes" id="UP000648239"/>
    </source>
</evidence>
<name>A0A8J7C241_9BACT</name>
<reference evidence="2 3" key="1">
    <citation type="submission" date="2020-08" db="EMBL/GenBank/DDBJ databases">
        <title>Acidobacteriota in marine sediments use diverse sulfur dissimilation pathways.</title>
        <authorList>
            <person name="Wasmund K."/>
        </authorList>
    </citation>
    <scope>NUCLEOTIDE SEQUENCE [LARGE SCALE GENOMIC DNA]</scope>
    <source>
        <strain evidence="2">MAG AM4</strain>
    </source>
</reference>
<accession>A0A8J7C241</accession>
<proteinExistence type="predicted"/>
<dbReference type="Proteomes" id="UP000648239">
    <property type="component" value="Unassembled WGS sequence"/>
</dbReference>
<evidence type="ECO:0000256" key="1">
    <source>
        <dbReference type="SAM" id="Phobius"/>
    </source>
</evidence>
<organism evidence="2 3">
    <name type="scientific">Candidatus Polarisedimenticola svalbardensis</name>
    <dbReference type="NCBI Taxonomy" id="2886004"/>
    <lineage>
        <taxon>Bacteria</taxon>
        <taxon>Pseudomonadati</taxon>
        <taxon>Acidobacteriota</taxon>
        <taxon>Candidatus Polarisedimenticolia</taxon>
        <taxon>Candidatus Polarisedimenticolales</taxon>
        <taxon>Candidatus Polarisedimenticolaceae</taxon>
        <taxon>Candidatus Polarisedimenticola</taxon>
    </lineage>
</organism>
<feature type="transmembrane region" description="Helical" evidence="1">
    <location>
        <begin position="62"/>
        <end position="82"/>
    </location>
</feature>
<keyword evidence="1" id="KW-1133">Transmembrane helix</keyword>
<keyword evidence="1" id="KW-0812">Transmembrane</keyword>
<evidence type="ECO:0000313" key="2">
    <source>
        <dbReference type="EMBL" id="MBD3868730.1"/>
    </source>
</evidence>
<sequence>MDFKQSLFETKPSTGVCSEIYPLLSGLILAMDLPVSPIRHGVANFELIAENGKEKIMMRDKLFALVSTVLIVATGLAVHTMAGSGKAGSPANQILEFTDVQKQTHEFMAYNKSIVLTPDQERIYKTALSALPAPCCSNKTAYTCCCPCNMAQAWWGLSKHLIADMDYDANAVRAKVGEWFKFINPDGFTGDACYTGGCNRPSGSNGCGGMNEKKVIF</sequence>
<dbReference type="EMBL" id="JACXWD010000041">
    <property type="protein sequence ID" value="MBD3868730.1"/>
    <property type="molecule type" value="Genomic_DNA"/>
</dbReference>
<gene>
    <name evidence="2" type="ORF">IFK94_11450</name>
</gene>